<feature type="domain" description="Peptidase S1" evidence="8">
    <location>
        <begin position="37"/>
        <end position="266"/>
    </location>
</feature>
<dbReference type="Proteomes" id="UP000504635">
    <property type="component" value="Unplaced"/>
</dbReference>
<evidence type="ECO:0000256" key="3">
    <source>
        <dbReference type="ARBA" id="ARBA00022825"/>
    </source>
</evidence>
<dbReference type="GO" id="GO:0004252">
    <property type="term" value="F:serine-type endopeptidase activity"/>
    <property type="evidence" value="ECO:0007669"/>
    <property type="project" value="InterPro"/>
</dbReference>
<dbReference type="InterPro" id="IPR001314">
    <property type="entry name" value="Peptidase_S1A"/>
</dbReference>
<dbReference type="PANTHER" id="PTHR24276">
    <property type="entry name" value="POLYSERASE-RELATED"/>
    <property type="match status" value="1"/>
</dbReference>
<dbReference type="SUPFAM" id="SSF50494">
    <property type="entry name" value="Trypsin-like serine proteases"/>
    <property type="match status" value="1"/>
</dbReference>
<evidence type="ECO:0000313" key="9">
    <source>
        <dbReference type="Proteomes" id="UP000504635"/>
    </source>
</evidence>
<dbReference type="PANTHER" id="PTHR24276:SF91">
    <property type="entry name" value="AT26814P-RELATED"/>
    <property type="match status" value="1"/>
</dbReference>
<name>A0A6J2XJJ5_SITOR</name>
<dbReference type="Pfam" id="PF00089">
    <property type="entry name" value="Trypsin"/>
    <property type="match status" value="1"/>
</dbReference>
<evidence type="ECO:0000259" key="8">
    <source>
        <dbReference type="PROSITE" id="PS50240"/>
    </source>
</evidence>
<evidence type="ECO:0000256" key="4">
    <source>
        <dbReference type="ARBA" id="ARBA00023157"/>
    </source>
</evidence>
<organism evidence="9 10">
    <name type="scientific">Sitophilus oryzae</name>
    <name type="common">Rice weevil</name>
    <name type="synonym">Curculio oryzae</name>
    <dbReference type="NCBI Taxonomy" id="7048"/>
    <lineage>
        <taxon>Eukaryota</taxon>
        <taxon>Metazoa</taxon>
        <taxon>Ecdysozoa</taxon>
        <taxon>Arthropoda</taxon>
        <taxon>Hexapoda</taxon>
        <taxon>Insecta</taxon>
        <taxon>Pterygota</taxon>
        <taxon>Neoptera</taxon>
        <taxon>Endopterygota</taxon>
        <taxon>Coleoptera</taxon>
        <taxon>Polyphaga</taxon>
        <taxon>Cucujiformia</taxon>
        <taxon>Curculionidae</taxon>
        <taxon>Dryophthorinae</taxon>
        <taxon>Sitophilus</taxon>
    </lineage>
</organism>
<reference evidence="10" key="1">
    <citation type="submission" date="2025-08" db="UniProtKB">
        <authorList>
            <consortium name="RefSeq"/>
        </authorList>
    </citation>
    <scope>IDENTIFICATION</scope>
    <source>
        <tissue evidence="10">Gonads</tissue>
    </source>
</reference>
<dbReference type="FunFam" id="2.40.10.10:FF:000002">
    <property type="entry name" value="Transmembrane protease serine"/>
    <property type="match status" value="1"/>
</dbReference>
<evidence type="ECO:0000256" key="1">
    <source>
        <dbReference type="ARBA" id="ARBA00022670"/>
    </source>
</evidence>
<keyword evidence="3 6" id="KW-0720">Serine protease</keyword>
<dbReference type="CDD" id="cd00190">
    <property type="entry name" value="Tryp_SPc"/>
    <property type="match status" value="1"/>
</dbReference>
<dbReference type="PROSITE" id="PS50240">
    <property type="entry name" value="TRYPSIN_DOM"/>
    <property type="match status" value="1"/>
</dbReference>
<comment type="similarity">
    <text evidence="5">Belongs to the peptidase S1 family. CLIP subfamily.</text>
</comment>
<proteinExistence type="inferred from homology"/>
<evidence type="ECO:0000256" key="6">
    <source>
        <dbReference type="RuleBase" id="RU363034"/>
    </source>
</evidence>
<evidence type="ECO:0000313" key="10">
    <source>
        <dbReference type="RefSeq" id="XP_030751256.1"/>
    </source>
</evidence>
<keyword evidence="1 6" id="KW-0645">Protease</keyword>
<feature type="signal peptide" evidence="7">
    <location>
        <begin position="1"/>
        <end position="19"/>
    </location>
</feature>
<dbReference type="PROSITE" id="PS00135">
    <property type="entry name" value="TRYPSIN_SER"/>
    <property type="match status" value="1"/>
</dbReference>
<evidence type="ECO:0000256" key="2">
    <source>
        <dbReference type="ARBA" id="ARBA00022801"/>
    </source>
</evidence>
<dbReference type="KEGG" id="soy:115878789"/>
<dbReference type="PRINTS" id="PR00722">
    <property type="entry name" value="CHYMOTRYPSIN"/>
</dbReference>
<keyword evidence="2 6" id="KW-0378">Hydrolase</keyword>
<dbReference type="PROSITE" id="PS00134">
    <property type="entry name" value="TRYPSIN_HIS"/>
    <property type="match status" value="1"/>
</dbReference>
<dbReference type="InterPro" id="IPR009003">
    <property type="entry name" value="Peptidase_S1_PA"/>
</dbReference>
<dbReference type="InterPro" id="IPR001254">
    <property type="entry name" value="Trypsin_dom"/>
</dbReference>
<dbReference type="InterPro" id="IPR033116">
    <property type="entry name" value="TRYPSIN_SER"/>
</dbReference>
<keyword evidence="7" id="KW-0732">Signal</keyword>
<dbReference type="OrthoDB" id="10051896at2759"/>
<evidence type="ECO:0000256" key="5">
    <source>
        <dbReference type="ARBA" id="ARBA00024195"/>
    </source>
</evidence>
<dbReference type="SMART" id="SM00020">
    <property type="entry name" value="Tryp_SPc"/>
    <property type="match status" value="1"/>
</dbReference>
<protein>
    <submittedName>
        <fullName evidence="10">Trypsin-1-like</fullName>
    </submittedName>
</protein>
<dbReference type="Gene3D" id="2.40.10.10">
    <property type="entry name" value="Trypsin-like serine proteases"/>
    <property type="match status" value="2"/>
</dbReference>
<dbReference type="GO" id="GO:0006508">
    <property type="term" value="P:proteolysis"/>
    <property type="evidence" value="ECO:0007669"/>
    <property type="project" value="UniProtKB-KW"/>
</dbReference>
<dbReference type="InterPro" id="IPR018114">
    <property type="entry name" value="TRYPSIN_HIS"/>
</dbReference>
<dbReference type="GeneID" id="115878789"/>
<keyword evidence="9" id="KW-1185">Reference proteome</keyword>
<sequence>MWFAIKYILLIFIIDFCCSKPKHKAWVSYYSKTKEQLKTGSSPANIVDHPYQILLLIDGQPKCGGSIIKSNFILTAAHCIFNIYPDQLLIKAGITDRTANGGQTEAVRRIIYPENEFIYDTFDSDIAILELFNHLDFNEKVSPIKLPRPGEEITQTEMSTATGWGMTDPHDDTLPTILQVVKLPLIGTAACRRYYGNYITDTMFCAGYEEGGKDTCSGDSGGPLVDTDGVLIGITSWGGDICASIGKPAVFTKVSYFTKYIIDIINDKSQ</sequence>
<dbReference type="InterPro" id="IPR050430">
    <property type="entry name" value="Peptidase_S1"/>
</dbReference>
<keyword evidence="4" id="KW-1015">Disulfide bond</keyword>
<dbReference type="FunFam" id="2.40.10.10:FF:000068">
    <property type="entry name" value="transmembrane protease serine 2"/>
    <property type="match status" value="1"/>
</dbReference>
<dbReference type="AlphaFoldDB" id="A0A6J2XJJ5"/>
<gene>
    <name evidence="10" type="primary">LOC115878789</name>
</gene>
<dbReference type="InterPro" id="IPR043504">
    <property type="entry name" value="Peptidase_S1_PA_chymotrypsin"/>
</dbReference>
<dbReference type="RefSeq" id="XP_030751256.1">
    <property type="nucleotide sequence ID" value="XM_030895396.1"/>
</dbReference>
<dbReference type="InParanoid" id="A0A6J2XJJ5"/>
<evidence type="ECO:0000256" key="7">
    <source>
        <dbReference type="SAM" id="SignalP"/>
    </source>
</evidence>
<feature type="chain" id="PRO_5026762749" evidence="7">
    <location>
        <begin position="20"/>
        <end position="270"/>
    </location>
</feature>
<accession>A0A6J2XJJ5</accession>